<dbReference type="Proteomes" id="UP000683360">
    <property type="component" value="Unassembled WGS sequence"/>
</dbReference>
<accession>A0A8S3U3B2</accession>
<keyword evidence="2" id="KW-1185">Reference proteome</keyword>
<protein>
    <submittedName>
        <fullName evidence="1">Uncharacterized protein</fullName>
    </submittedName>
</protein>
<sequence>MAGNLVKYKELPCLPSTTHLYTQYDGRGLPRTTYKNNAKWHKTCHLNTELKRAKIRHQKDTDDIFPVNCEENYVPRSPVALVSMLLYGQYITTDSYKQETPTIAWIFLFNSYKQILNVKSPKIRHHASKETYALRNNGSLSDRTHEINMLLSRMEALLTDNPLTLRRWMAA</sequence>
<comment type="caution">
    <text evidence="1">The sequence shown here is derived from an EMBL/GenBank/DDBJ whole genome shotgun (WGS) entry which is preliminary data.</text>
</comment>
<name>A0A8S3U3B2_MYTED</name>
<reference evidence="1" key="1">
    <citation type="submission" date="2021-03" db="EMBL/GenBank/DDBJ databases">
        <authorList>
            <person name="Bekaert M."/>
        </authorList>
    </citation>
    <scope>NUCLEOTIDE SEQUENCE</scope>
</reference>
<dbReference type="AlphaFoldDB" id="A0A8S3U3B2"/>
<gene>
    <name evidence="1" type="ORF">MEDL_49532</name>
</gene>
<dbReference type="EMBL" id="CAJPWZ010002373">
    <property type="protein sequence ID" value="CAG2237049.1"/>
    <property type="molecule type" value="Genomic_DNA"/>
</dbReference>
<organism evidence="1 2">
    <name type="scientific">Mytilus edulis</name>
    <name type="common">Blue mussel</name>
    <dbReference type="NCBI Taxonomy" id="6550"/>
    <lineage>
        <taxon>Eukaryota</taxon>
        <taxon>Metazoa</taxon>
        <taxon>Spiralia</taxon>
        <taxon>Lophotrochozoa</taxon>
        <taxon>Mollusca</taxon>
        <taxon>Bivalvia</taxon>
        <taxon>Autobranchia</taxon>
        <taxon>Pteriomorphia</taxon>
        <taxon>Mytilida</taxon>
        <taxon>Mytiloidea</taxon>
        <taxon>Mytilidae</taxon>
        <taxon>Mytilinae</taxon>
        <taxon>Mytilus</taxon>
    </lineage>
</organism>
<evidence type="ECO:0000313" key="2">
    <source>
        <dbReference type="Proteomes" id="UP000683360"/>
    </source>
</evidence>
<proteinExistence type="predicted"/>
<evidence type="ECO:0000313" key="1">
    <source>
        <dbReference type="EMBL" id="CAG2237049.1"/>
    </source>
</evidence>